<reference evidence="2 3" key="1">
    <citation type="submission" date="2019-09" db="EMBL/GenBank/DDBJ databases">
        <title>Bird 10,000 Genomes (B10K) Project - Family phase.</title>
        <authorList>
            <person name="Zhang G."/>
        </authorList>
    </citation>
    <scope>NUCLEOTIDE SEQUENCE [LARGE SCALE GENOMIC DNA]</scope>
    <source>
        <strain evidence="2">B10K-DU-002-18</strain>
        <tissue evidence="2">Muscle</tissue>
    </source>
</reference>
<feature type="non-terminal residue" evidence="2">
    <location>
        <position position="82"/>
    </location>
</feature>
<gene>
    <name evidence="2" type="primary">Oc116</name>
    <name evidence="2" type="ORF">HIPICT_R03571</name>
</gene>
<dbReference type="EMBL" id="VWYN01027578">
    <property type="protein sequence ID" value="NXR56047.1"/>
    <property type="molecule type" value="Genomic_DNA"/>
</dbReference>
<proteinExistence type="predicted"/>
<dbReference type="PANTHER" id="PTHR16510">
    <property type="entry name" value="EXTRACELLULAR MATRIX PHOSPHOGLYCOPROTEIN WITH ASARM MOTIF"/>
    <property type="match status" value="1"/>
</dbReference>
<dbReference type="GO" id="GO:0031012">
    <property type="term" value="C:extracellular matrix"/>
    <property type="evidence" value="ECO:0007669"/>
    <property type="project" value="TreeGrafter"/>
</dbReference>
<keyword evidence="3" id="KW-1185">Reference proteome</keyword>
<protein>
    <submittedName>
        <fullName evidence="2">OC116 protein</fullName>
    </submittedName>
</protein>
<comment type="caution">
    <text evidence="2">The sequence shown here is derived from an EMBL/GenBank/DDBJ whole genome shotgun (WGS) entry which is preliminary data.</text>
</comment>
<evidence type="ECO:0000256" key="1">
    <source>
        <dbReference type="SAM" id="SignalP"/>
    </source>
</evidence>
<dbReference type="AlphaFoldDB" id="A0A7L2M7X3"/>
<dbReference type="GO" id="GO:0031214">
    <property type="term" value="P:biomineral tissue development"/>
    <property type="evidence" value="ECO:0007669"/>
    <property type="project" value="InterPro"/>
</dbReference>
<feature type="non-terminal residue" evidence="2">
    <location>
        <position position="1"/>
    </location>
</feature>
<dbReference type="InterPro" id="IPR009837">
    <property type="entry name" value="MEPE"/>
</dbReference>
<dbReference type="Proteomes" id="UP000527178">
    <property type="component" value="Unassembled WGS sequence"/>
</dbReference>
<name>A0A7L2M7X3_9SYLV</name>
<dbReference type="PANTHER" id="PTHR16510:SF4">
    <property type="entry name" value="MATRIX EXTRACELLULAR PHOSPHOGLYCOPROTEIN"/>
    <property type="match status" value="1"/>
</dbReference>
<organism evidence="2 3">
    <name type="scientific">Hippolais icterina</name>
    <name type="common">icterine warbler</name>
    <dbReference type="NCBI Taxonomy" id="68497"/>
    <lineage>
        <taxon>Eukaryota</taxon>
        <taxon>Metazoa</taxon>
        <taxon>Chordata</taxon>
        <taxon>Craniata</taxon>
        <taxon>Vertebrata</taxon>
        <taxon>Euteleostomi</taxon>
        <taxon>Archelosauria</taxon>
        <taxon>Archosauria</taxon>
        <taxon>Dinosauria</taxon>
        <taxon>Saurischia</taxon>
        <taxon>Theropoda</taxon>
        <taxon>Coelurosauria</taxon>
        <taxon>Aves</taxon>
        <taxon>Neognathae</taxon>
        <taxon>Neoaves</taxon>
        <taxon>Telluraves</taxon>
        <taxon>Australaves</taxon>
        <taxon>Passeriformes</taxon>
        <taxon>Sylvioidea</taxon>
        <taxon>Sylviidae</taxon>
        <taxon>Acrocephalinae</taxon>
        <taxon>Hippolais</taxon>
    </lineage>
</organism>
<sequence length="82" mass="9265">MQTSLVYLCLCLISTALATPVSMAFPGHKRETPANGINKKNVGFGYFLPQQILLKGCNAKHGFYIFKYVYSFSTRRNQTQIK</sequence>
<feature type="signal peptide" evidence="1">
    <location>
        <begin position="1"/>
        <end position="18"/>
    </location>
</feature>
<accession>A0A7L2M7X3</accession>
<feature type="chain" id="PRO_5029825619" evidence="1">
    <location>
        <begin position="19"/>
        <end position="82"/>
    </location>
</feature>
<evidence type="ECO:0000313" key="3">
    <source>
        <dbReference type="Proteomes" id="UP000527178"/>
    </source>
</evidence>
<keyword evidence="1" id="KW-0732">Signal</keyword>
<evidence type="ECO:0000313" key="2">
    <source>
        <dbReference type="EMBL" id="NXR56047.1"/>
    </source>
</evidence>
<dbReference type="GO" id="GO:1990430">
    <property type="term" value="F:extracellular matrix protein binding"/>
    <property type="evidence" value="ECO:0007669"/>
    <property type="project" value="TreeGrafter"/>
</dbReference>